<comment type="caution">
    <text evidence="3">The sequence shown here is derived from an EMBL/GenBank/DDBJ whole genome shotgun (WGS) entry which is preliminary data.</text>
</comment>
<dbReference type="RefSeq" id="WP_135945536.1">
    <property type="nucleotide sequence ID" value="NZ_SRXV01000003.1"/>
</dbReference>
<feature type="region of interest" description="Disordered" evidence="1">
    <location>
        <begin position="600"/>
        <end position="658"/>
    </location>
</feature>
<dbReference type="EMBL" id="SRXV01000003">
    <property type="protein sequence ID" value="TGY92402.1"/>
    <property type="molecule type" value="Genomic_DNA"/>
</dbReference>
<name>A0A4S2HAD5_9PROT</name>
<dbReference type="SUPFAM" id="SSF53098">
    <property type="entry name" value="Ribonuclease H-like"/>
    <property type="match status" value="1"/>
</dbReference>
<protein>
    <submittedName>
        <fullName evidence="3">Transposase</fullName>
    </submittedName>
</protein>
<accession>A0A4S2HAD5</accession>
<feature type="domain" description="Integrase catalytic" evidence="2">
    <location>
        <begin position="254"/>
        <end position="460"/>
    </location>
</feature>
<sequence>MCLELGLSDGGSVFLDGAAFSLRILADEGEEMRFELSNDNDAAILSSAQLRHAYAASELSLFDPLAHPADLQPIHASVSVESADTNAMIRLYYCQAFDRNPVNLSDKKLKKFIADVAPDCPIPHKPRSPGTVRRWIRTRGEADNRQLRYMRDRQMKGPQGPRLDPEVEALIQEGVSAHYKAMKRKISTSVELITARVIDLNRKRIEAGLSPLPIPSGTTIWRRITESRSPENAATKWGRHISEASFDPLLGRLTATRPLETVVIDHTQLDLHLVDEKTGCVWGRPTLCIAIDVATRAILGFWLSVRAPSIETLTGLLRACVRPKGHLLERHGVHGDWPMYGLPLTLVIDNGKEGVGPSFRTSCKQQAIEPKIAPVRKPEYKGIVERLFRTINEFVSELAGGVPGGPELSRRLRFDPSGDAILTLDDADAILTDWITNYYHHSPHAGLDNETPYAAWKRLSSEYALRRVYDLDQFDSSFGRLVQRRLSRKGVVIEGLIYTGLGIDGLLRDLLPEQTTKNQVANAVRVAVRVMDDDVGTVHVFNPKRQKYVPLECEERSYSRFMNRALHKEIQAERRIEMDVSGKKLGLAEAKARILSNVEERQKSNKRTLRRQARGLRPQTEMRSEDRKAKGRSSASSKAAPETEQKKHKVALNFLEDG</sequence>
<proteinExistence type="predicted"/>
<dbReference type="InterPro" id="IPR012337">
    <property type="entry name" value="RNaseH-like_sf"/>
</dbReference>
<dbReference type="Proteomes" id="UP000305451">
    <property type="component" value="Unassembled WGS sequence"/>
</dbReference>
<evidence type="ECO:0000259" key="2">
    <source>
        <dbReference type="PROSITE" id="PS50994"/>
    </source>
</evidence>
<dbReference type="InterPro" id="IPR036397">
    <property type="entry name" value="RNaseH_sf"/>
</dbReference>
<organism evidence="3 4">
    <name type="scientific">Marinicauda pacifica</name>
    <dbReference type="NCBI Taxonomy" id="1133559"/>
    <lineage>
        <taxon>Bacteria</taxon>
        <taxon>Pseudomonadati</taxon>
        <taxon>Pseudomonadota</taxon>
        <taxon>Alphaproteobacteria</taxon>
        <taxon>Maricaulales</taxon>
        <taxon>Maricaulaceae</taxon>
        <taxon>Marinicauda</taxon>
    </lineage>
</organism>
<dbReference type="InterPro" id="IPR001584">
    <property type="entry name" value="Integrase_cat-core"/>
</dbReference>
<gene>
    <name evidence="3" type="ORF">E5162_12205</name>
</gene>
<keyword evidence="4" id="KW-1185">Reference proteome</keyword>
<reference evidence="3 4" key="1">
    <citation type="journal article" date="2013" name="Int. J. Syst. Evol. Microbiol.">
        <title>Marinicauda pacifica gen. nov., sp. nov., a prosthecate alphaproteobacterium of the family Hyphomonadaceae isolated from deep seawater.</title>
        <authorList>
            <person name="Zhang X.Y."/>
            <person name="Li G.W."/>
            <person name="Wang C.S."/>
            <person name="Zhang Y.J."/>
            <person name="Xu X.W."/>
            <person name="Li H."/>
            <person name="Liu A."/>
            <person name="Liu C."/>
            <person name="Xie B.B."/>
            <person name="Qin Q.L."/>
            <person name="Xu Z."/>
            <person name="Chen X.L."/>
            <person name="Zhou B.C."/>
            <person name="Zhang Y.Z."/>
        </authorList>
    </citation>
    <scope>NUCLEOTIDE SEQUENCE [LARGE SCALE GENOMIC DNA]</scope>
    <source>
        <strain evidence="3 4">P-1 km-3</strain>
    </source>
</reference>
<evidence type="ECO:0000313" key="3">
    <source>
        <dbReference type="EMBL" id="TGY92402.1"/>
    </source>
</evidence>
<evidence type="ECO:0000256" key="1">
    <source>
        <dbReference type="SAM" id="MobiDB-lite"/>
    </source>
</evidence>
<evidence type="ECO:0000313" key="4">
    <source>
        <dbReference type="Proteomes" id="UP000305451"/>
    </source>
</evidence>
<dbReference type="GO" id="GO:0015074">
    <property type="term" value="P:DNA integration"/>
    <property type="evidence" value="ECO:0007669"/>
    <property type="project" value="InterPro"/>
</dbReference>
<feature type="compositionally biased region" description="Basic residues" evidence="1">
    <location>
        <begin position="604"/>
        <end position="614"/>
    </location>
</feature>
<dbReference type="GO" id="GO:0003676">
    <property type="term" value="F:nucleic acid binding"/>
    <property type="evidence" value="ECO:0007669"/>
    <property type="project" value="InterPro"/>
</dbReference>
<dbReference type="PROSITE" id="PS50994">
    <property type="entry name" value="INTEGRASE"/>
    <property type="match status" value="1"/>
</dbReference>
<dbReference type="AlphaFoldDB" id="A0A4S2HAD5"/>
<dbReference type="Gene3D" id="3.30.420.10">
    <property type="entry name" value="Ribonuclease H-like superfamily/Ribonuclease H"/>
    <property type="match status" value="1"/>
</dbReference>